<proteinExistence type="predicted"/>
<dbReference type="PANTHER" id="PTHR43285">
    <property type="entry name" value="ANTHRANILATE PHOSPHORIBOSYLTRANSFERASE"/>
    <property type="match status" value="1"/>
</dbReference>
<evidence type="ECO:0000259" key="5">
    <source>
        <dbReference type="Pfam" id="PF02885"/>
    </source>
</evidence>
<feature type="domain" description="Glycosyl transferase family 3" evidence="4">
    <location>
        <begin position="108"/>
        <end position="323"/>
    </location>
</feature>
<dbReference type="Pfam" id="PF00591">
    <property type="entry name" value="Glycos_transf_3"/>
    <property type="match status" value="1"/>
</dbReference>
<dbReference type="KEGG" id="tig:THII_0623"/>
<evidence type="ECO:0000256" key="3">
    <source>
        <dbReference type="ARBA" id="ARBA00022822"/>
    </source>
</evidence>
<dbReference type="InterPro" id="IPR005940">
    <property type="entry name" value="Anthranilate_Pribosyl_Tfrase"/>
</dbReference>
<dbReference type="GO" id="GO:0005829">
    <property type="term" value="C:cytosol"/>
    <property type="evidence" value="ECO:0007669"/>
    <property type="project" value="TreeGrafter"/>
</dbReference>
<dbReference type="NCBIfam" id="NF006564">
    <property type="entry name" value="PRK09071.1"/>
    <property type="match status" value="1"/>
</dbReference>
<name>A0A090AJ71_9GAMM</name>
<dbReference type="Gene3D" id="1.20.970.10">
    <property type="entry name" value="Transferase, Pyrimidine Nucleoside Phosphorylase, Chain C"/>
    <property type="match status" value="1"/>
</dbReference>
<evidence type="ECO:0000259" key="4">
    <source>
        <dbReference type="Pfam" id="PF00591"/>
    </source>
</evidence>
<accession>A0A090AJ71</accession>
<dbReference type="InterPro" id="IPR036320">
    <property type="entry name" value="Glycosyl_Trfase_fam3_N_dom_sf"/>
</dbReference>
<dbReference type="InterPro" id="IPR035902">
    <property type="entry name" value="Nuc_phospho_transferase"/>
</dbReference>
<dbReference type="EMBL" id="AP014633">
    <property type="protein sequence ID" value="BAP54920.1"/>
    <property type="molecule type" value="Genomic_DNA"/>
</dbReference>
<dbReference type="SUPFAM" id="SSF52418">
    <property type="entry name" value="Nucleoside phosphorylase/phosphoribosyltransferase catalytic domain"/>
    <property type="match status" value="1"/>
</dbReference>
<dbReference type="Gene3D" id="3.40.1030.10">
    <property type="entry name" value="Nucleoside phosphorylase/phosphoribosyltransferase catalytic domain"/>
    <property type="match status" value="1"/>
</dbReference>
<dbReference type="Proteomes" id="UP000031623">
    <property type="component" value="Chromosome"/>
</dbReference>
<dbReference type="AlphaFoldDB" id="A0A090AJ71"/>
<keyword evidence="1" id="KW-0328">Glycosyltransferase</keyword>
<keyword evidence="7" id="KW-1185">Reference proteome</keyword>
<dbReference type="GO" id="GO:0000162">
    <property type="term" value="P:L-tryptophan biosynthetic process"/>
    <property type="evidence" value="ECO:0007669"/>
    <property type="project" value="UniProtKB-KW"/>
</dbReference>
<protein>
    <submittedName>
        <fullName evidence="6">Glycosyl transferase, family 3</fullName>
    </submittedName>
</protein>
<evidence type="ECO:0000313" key="7">
    <source>
        <dbReference type="Proteomes" id="UP000031623"/>
    </source>
</evidence>
<evidence type="ECO:0000256" key="1">
    <source>
        <dbReference type="ARBA" id="ARBA00022676"/>
    </source>
</evidence>
<feature type="domain" description="Glycosyl transferase family 3 N-terminal" evidence="5">
    <location>
        <begin position="19"/>
        <end position="78"/>
    </location>
</feature>
<sequence length="342" mass="38566">MLTTTYYQEHPFAQYVRILGKGKNGSRPLTQAEAFAAMRMVMANEVEPVQLGAFMMLMRVKEETREELAGFIQAARDSFKLPTGLAEVDLDWSSYAGKRRHLPWFLLSTLLLAANGIRVFMHGTRGHTNGRIYTQDVLHYLGIQFARSVEEAAEQIKQTHFSYLPLEFLCPKLHEIIELRPLMGLRSPVHTLARMLNPFDAPYVMQGIFHPGYRPVHQEAAVLLNQPHLAAIKGEGGEIERDPDLECLVQSVHNGELNDEVWPPLFAKRHVKEEILDPQRLPALWRGEIEDEYAQGAIIGTTAVALKLMGKASSIDEAQEIARTMWENRPKAQYGLATALAS</sequence>
<dbReference type="InterPro" id="IPR000312">
    <property type="entry name" value="Glycosyl_Trfase_fam3"/>
</dbReference>
<keyword evidence="3" id="KW-0822">Tryptophan biosynthesis</keyword>
<dbReference type="SUPFAM" id="SSF47648">
    <property type="entry name" value="Nucleoside phosphorylase/phosphoribosyltransferase N-terminal domain"/>
    <property type="match status" value="1"/>
</dbReference>
<evidence type="ECO:0000313" key="6">
    <source>
        <dbReference type="EMBL" id="BAP54920.1"/>
    </source>
</evidence>
<dbReference type="InterPro" id="IPR017459">
    <property type="entry name" value="Glycosyl_Trfase_fam3_N_dom"/>
</dbReference>
<dbReference type="HOGENOM" id="CLU_043389_0_0_6"/>
<reference evidence="6 7" key="1">
    <citation type="journal article" date="2014" name="ISME J.">
        <title>Ecophysiology of Thioploca ingrica as revealed by the complete genome sequence supplemented with proteomic evidence.</title>
        <authorList>
            <person name="Kojima H."/>
            <person name="Ogura Y."/>
            <person name="Yamamoto N."/>
            <person name="Togashi T."/>
            <person name="Mori H."/>
            <person name="Watanabe T."/>
            <person name="Nemoto F."/>
            <person name="Kurokawa K."/>
            <person name="Hayashi T."/>
            <person name="Fukui M."/>
        </authorList>
    </citation>
    <scope>NUCLEOTIDE SEQUENCE [LARGE SCALE GENOMIC DNA]</scope>
</reference>
<keyword evidence="2 6" id="KW-0808">Transferase</keyword>
<keyword evidence="3" id="KW-0057">Aromatic amino acid biosynthesis</keyword>
<dbReference type="PANTHER" id="PTHR43285:SF2">
    <property type="entry name" value="ANTHRANILATE PHOSPHORIBOSYLTRANSFERASE"/>
    <property type="match status" value="1"/>
</dbReference>
<dbReference type="OrthoDB" id="9768896at2"/>
<keyword evidence="3" id="KW-0028">Amino-acid biosynthesis</keyword>
<organism evidence="6 7">
    <name type="scientific">Thioploca ingrica</name>
    <dbReference type="NCBI Taxonomy" id="40754"/>
    <lineage>
        <taxon>Bacteria</taxon>
        <taxon>Pseudomonadati</taxon>
        <taxon>Pseudomonadota</taxon>
        <taxon>Gammaproteobacteria</taxon>
        <taxon>Thiotrichales</taxon>
        <taxon>Thiotrichaceae</taxon>
        <taxon>Thioploca</taxon>
    </lineage>
</organism>
<dbReference type="STRING" id="40754.THII_0623"/>
<evidence type="ECO:0000256" key="2">
    <source>
        <dbReference type="ARBA" id="ARBA00022679"/>
    </source>
</evidence>
<gene>
    <name evidence="6" type="ORF">THII_0623</name>
</gene>
<dbReference type="GO" id="GO:0004048">
    <property type="term" value="F:anthranilate phosphoribosyltransferase activity"/>
    <property type="evidence" value="ECO:0007669"/>
    <property type="project" value="InterPro"/>
</dbReference>
<dbReference type="Pfam" id="PF02885">
    <property type="entry name" value="Glycos_trans_3N"/>
    <property type="match status" value="1"/>
</dbReference>